<gene>
    <name evidence="1" type="ORF">HMPREF9193_00637</name>
</gene>
<comment type="caution">
    <text evidence="1">The sequence shown here is derived from an EMBL/GenBank/DDBJ whole genome shotgun (WGS) entry which is preliminary data.</text>
</comment>
<proteinExistence type="predicted"/>
<sequence length="42" mass="4902">MAVDEVPTAKLTFSPWMAVFRFCRVFSFPLPKQTVFCKMCKL</sequence>
<name>A0ABN0P0K1_TRELE</name>
<dbReference type="EMBL" id="AWVH01000013">
    <property type="protein sequence ID" value="ERJ93916.1"/>
    <property type="molecule type" value="Genomic_DNA"/>
</dbReference>
<reference evidence="1 2" key="1">
    <citation type="submission" date="2013-08" db="EMBL/GenBank/DDBJ databases">
        <authorList>
            <person name="Weinstock G."/>
            <person name="Sodergren E."/>
            <person name="Wylie T."/>
            <person name="Fulton L."/>
            <person name="Fulton R."/>
            <person name="Fronick C."/>
            <person name="O'Laughlin M."/>
            <person name="Godfrey J."/>
            <person name="Miner T."/>
            <person name="Herter B."/>
            <person name="Appelbaum E."/>
            <person name="Cordes M."/>
            <person name="Lek S."/>
            <person name="Wollam A."/>
            <person name="Pepin K.H."/>
            <person name="Palsikar V.B."/>
            <person name="Mitreva M."/>
            <person name="Wilson R.K."/>
        </authorList>
    </citation>
    <scope>NUCLEOTIDE SEQUENCE [LARGE SCALE GENOMIC DNA]</scope>
    <source>
        <strain evidence="1 2">ATCC 700332</strain>
    </source>
</reference>
<protein>
    <submittedName>
        <fullName evidence="1">Uncharacterized protein</fullName>
    </submittedName>
</protein>
<keyword evidence="2" id="KW-1185">Reference proteome</keyword>
<evidence type="ECO:0000313" key="1">
    <source>
        <dbReference type="EMBL" id="ERJ93916.1"/>
    </source>
</evidence>
<accession>A0ABN0P0K1</accession>
<organism evidence="1 2">
    <name type="scientific">Treponema lecithinolyticum ATCC 700332</name>
    <dbReference type="NCBI Taxonomy" id="1321815"/>
    <lineage>
        <taxon>Bacteria</taxon>
        <taxon>Pseudomonadati</taxon>
        <taxon>Spirochaetota</taxon>
        <taxon>Spirochaetia</taxon>
        <taxon>Spirochaetales</taxon>
        <taxon>Treponemataceae</taxon>
        <taxon>Treponema</taxon>
    </lineage>
</organism>
<dbReference type="Proteomes" id="UP000016649">
    <property type="component" value="Unassembled WGS sequence"/>
</dbReference>
<evidence type="ECO:0000313" key="2">
    <source>
        <dbReference type="Proteomes" id="UP000016649"/>
    </source>
</evidence>